<comment type="caution">
    <text evidence="2">The sequence shown here is derived from an EMBL/GenBank/DDBJ whole genome shotgun (WGS) entry which is preliminary data.</text>
</comment>
<dbReference type="Pfam" id="PF00903">
    <property type="entry name" value="Glyoxalase"/>
    <property type="match status" value="1"/>
</dbReference>
<dbReference type="InterPro" id="IPR004360">
    <property type="entry name" value="Glyas_Fos-R_dOase_dom"/>
</dbReference>
<dbReference type="OrthoDB" id="793940at2"/>
<name>A0A317CM04_9GAMM</name>
<dbReference type="Proteomes" id="UP000245506">
    <property type="component" value="Unassembled WGS sequence"/>
</dbReference>
<dbReference type="PROSITE" id="PS51819">
    <property type="entry name" value="VOC"/>
    <property type="match status" value="1"/>
</dbReference>
<keyword evidence="3" id="KW-1185">Reference proteome</keyword>
<evidence type="ECO:0000313" key="3">
    <source>
        <dbReference type="Proteomes" id="UP000245506"/>
    </source>
</evidence>
<dbReference type="SUPFAM" id="SSF54593">
    <property type="entry name" value="Glyoxalase/Bleomycin resistance protein/Dihydroxybiphenyl dioxygenase"/>
    <property type="match status" value="1"/>
</dbReference>
<dbReference type="RefSeq" id="WP_109821453.1">
    <property type="nucleotide sequence ID" value="NZ_QGKL01000004.1"/>
</dbReference>
<dbReference type="InterPro" id="IPR037523">
    <property type="entry name" value="VOC_core"/>
</dbReference>
<protein>
    <submittedName>
        <fullName evidence="2">Glyoxalase</fullName>
    </submittedName>
</protein>
<accession>A0A317CM04</accession>
<dbReference type="CDD" id="cd06587">
    <property type="entry name" value="VOC"/>
    <property type="match status" value="1"/>
</dbReference>
<evidence type="ECO:0000259" key="1">
    <source>
        <dbReference type="PROSITE" id="PS51819"/>
    </source>
</evidence>
<dbReference type="AlphaFoldDB" id="A0A317CM04"/>
<reference evidence="2 3" key="1">
    <citation type="submission" date="2018-05" db="EMBL/GenBank/DDBJ databases">
        <title>Leucothrix arctica sp. nov., isolated from Arctic seawater.</title>
        <authorList>
            <person name="Choi A."/>
            <person name="Baek K."/>
        </authorList>
    </citation>
    <scope>NUCLEOTIDE SEQUENCE [LARGE SCALE GENOMIC DNA]</scope>
    <source>
        <strain evidence="2 3">IMCC9719</strain>
    </source>
</reference>
<evidence type="ECO:0000313" key="2">
    <source>
        <dbReference type="EMBL" id="PWQ99558.1"/>
    </source>
</evidence>
<feature type="domain" description="VOC" evidence="1">
    <location>
        <begin position="2"/>
        <end position="121"/>
    </location>
</feature>
<organism evidence="2 3">
    <name type="scientific">Leucothrix arctica</name>
    <dbReference type="NCBI Taxonomy" id="1481894"/>
    <lineage>
        <taxon>Bacteria</taxon>
        <taxon>Pseudomonadati</taxon>
        <taxon>Pseudomonadota</taxon>
        <taxon>Gammaproteobacteria</taxon>
        <taxon>Thiotrichales</taxon>
        <taxon>Thiotrichaceae</taxon>
        <taxon>Leucothrix</taxon>
    </lineage>
</organism>
<proteinExistence type="predicted"/>
<dbReference type="EMBL" id="QGKL01000004">
    <property type="protein sequence ID" value="PWQ99558.1"/>
    <property type="molecule type" value="Genomic_DNA"/>
</dbReference>
<dbReference type="InterPro" id="IPR029068">
    <property type="entry name" value="Glyas_Bleomycin-R_OHBP_Dase"/>
</dbReference>
<dbReference type="Gene3D" id="3.10.180.10">
    <property type="entry name" value="2,3-Dihydroxybiphenyl 1,2-Dioxygenase, domain 1"/>
    <property type="match status" value="1"/>
</dbReference>
<gene>
    <name evidence="2" type="ORF">DKT75_00365</name>
</gene>
<sequence length="121" mass="13704">MLNNSILFLATSNPVESKQFYETQLELTFISEDDFALVFDVDGIELRIQKVESVNAPQYTTLGWSVEDIKSVVSTLTSNGVNFERYDMLEQDELCIWSSQSGAKVAWFKDPDGNNLSITEH</sequence>